<keyword evidence="3" id="KW-1185">Reference proteome</keyword>
<protein>
    <recommendedName>
        <fullName evidence="4">Secreted protein</fullName>
    </recommendedName>
</protein>
<feature type="signal peptide" evidence="1">
    <location>
        <begin position="1"/>
        <end position="27"/>
    </location>
</feature>
<evidence type="ECO:0000256" key="1">
    <source>
        <dbReference type="SAM" id="SignalP"/>
    </source>
</evidence>
<proteinExistence type="predicted"/>
<evidence type="ECO:0000313" key="2">
    <source>
        <dbReference type="EMBL" id="VEU42882.1"/>
    </source>
</evidence>
<evidence type="ECO:0008006" key="4">
    <source>
        <dbReference type="Google" id="ProtNLM"/>
    </source>
</evidence>
<gene>
    <name evidence="2" type="ORF">PSNMU_V1.4_AUG-EV-PASAV3_0098710</name>
</gene>
<reference evidence="2 3" key="1">
    <citation type="submission" date="2019-01" db="EMBL/GenBank/DDBJ databases">
        <authorList>
            <person name="Ferrante I. M."/>
        </authorList>
    </citation>
    <scope>NUCLEOTIDE SEQUENCE [LARGE SCALE GENOMIC DNA]</scope>
    <source>
        <strain evidence="2 3">B856</strain>
    </source>
</reference>
<sequence length="191" mass="21187">MSPVRHMCMALDFPIALVSLCVPPAPGMIPRLISGLQCNTYLGTFCTQDDVAHHRQFVSTSQAIPRNGRDDRRPPKPRDILPLGKHVGLVDVLEAPVLHLGNIGTGGEAPWGGSRQDHALDVRVFVEDRCGVDYVPEEIVVQGVHGLGPVQLDDRYLSISLLWFFHDDVVVGFLKGRRRRRKAAVEFVSKH</sequence>
<dbReference type="AlphaFoldDB" id="A0A448ZLH3"/>
<dbReference type="EMBL" id="CAACVS010000489">
    <property type="protein sequence ID" value="VEU42882.1"/>
    <property type="molecule type" value="Genomic_DNA"/>
</dbReference>
<evidence type="ECO:0000313" key="3">
    <source>
        <dbReference type="Proteomes" id="UP000291116"/>
    </source>
</evidence>
<keyword evidence="1" id="KW-0732">Signal</keyword>
<accession>A0A448ZLH3</accession>
<organism evidence="2 3">
    <name type="scientific">Pseudo-nitzschia multistriata</name>
    <dbReference type="NCBI Taxonomy" id="183589"/>
    <lineage>
        <taxon>Eukaryota</taxon>
        <taxon>Sar</taxon>
        <taxon>Stramenopiles</taxon>
        <taxon>Ochrophyta</taxon>
        <taxon>Bacillariophyta</taxon>
        <taxon>Bacillariophyceae</taxon>
        <taxon>Bacillariophycidae</taxon>
        <taxon>Bacillariales</taxon>
        <taxon>Bacillariaceae</taxon>
        <taxon>Pseudo-nitzschia</taxon>
    </lineage>
</organism>
<name>A0A448ZLH3_9STRA</name>
<dbReference type="Proteomes" id="UP000291116">
    <property type="component" value="Unassembled WGS sequence"/>
</dbReference>
<feature type="chain" id="PRO_5019017499" description="Secreted protein" evidence="1">
    <location>
        <begin position="28"/>
        <end position="191"/>
    </location>
</feature>